<proteinExistence type="inferred from homology"/>
<feature type="transmembrane region" description="Helical" evidence="7">
    <location>
        <begin position="90"/>
        <end position="115"/>
    </location>
</feature>
<feature type="transmembrane region" description="Helical" evidence="7">
    <location>
        <begin position="55"/>
        <end position="78"/>
    </location>
</feature>
<evidence type="ECO:0000313" key="10">
    <source>
        <dbReference type="EMBL" id="PNT95478.1"/>
    </source>
</evidence>
<dbReference type="InterPro" id="IPR006685">
    <property type="entry name" value="MscS_channel_2nd"/>
</dbReference>
<comment type="caution">
    <text evidence="10">The sequence shown here is derived from an EMBL/GenBank/DDBJ whole genome shotgun (WGS) entry which is preliminary data.</text>
</comment>
<dbReference type="Gene3D" id="1.10.287.1260">
    <property type="match status" value="1"/>
</dbReference>
<dbReference type="InterPro" id="IPR045276">
    <property type="entry name" value="YbiO_bact"/>
</dbReference>
<accession>A0A2K2F9N8</accession>
<dbReference type="Gene3D" id="3.30.70.100">
    <property type="match status" value="1"/>
</dbReference>
<gene>
    <name evidence="10" type="ORF">CDQ84_17000</name>
</gene>
<evidence type="ECO:0000256" key="4">
    <source>
        <dbReference type="ARBA" id="ARBA00022692"/>
    </source>
</evidence>
<evidence type="ECO:0000256" key="2">
    <source>
        <dbReference type="ARBA" id="ARBA00008017"/>
    </source>
</evidence>
<dbReference type="Gene3D" id="2.30.30.60">
    <property type="match status" value="1"/>
</dbReference>
<evidence type="ECO:0000313" key="11">
    <source>
        <dbReference type="Proteomes" id="UP000236151"/>
    </source>
</evidence>
<dbReference type="InterPro" id="IPR010920">
    <property type="entry name" value="LSM_dom_sf"/>
</dbReference>
<dbReference type="InterPro" id="IPR023408">
    <property type="entry name" value="MscS_beta-dom_sf"/>
</dbReference>
<dbReference type="Pfam" id="PF21082">
    <property type="entry name" value="MS_channel_3rd"/>
    <property type="match status" value="1"/>
</dbReference>
<evidence type="ECO:0000259" key="8">
    <source>
        <dbReference type="Pfam" id="PF00924"/>
    </source>
</evidence>
<dbReference type="InterPro" id="IPR011066">
    <property type="entry name" value="MscS_channel_C_sf"/>
</dbReference>
<dbReference type="OrthoDB" id="9809206at2"/>
<protein>
    <submittedName>
        <fullName evidence="10">Mechanosensitive ion channel protein</fullName>
    </submittedName>
</protein>
<comment type="subcellular location">
    <subcellularLocation>
        <location evidence="1">Cell membrane</location>
        <topology evidence="1">Multi-pass membrane protein</topology>
    </subcellularLocation>
</comment>
<reference evidence="10 11" key="1">
    <citation type="submission" date="2017-06" db="EMBL/GenBank/DDBJ databases">
        <title>Investigating the central metabolism of Clostridium thermosuccinogenes.</title>
        <authorList>
            <person name="Koendjbiharie J.G."/>
            <person name="van Kranenburg R."/>
        </authorList>
    </citation>
    <scope>NUCLEOTIDE SEQUENCE [LARGE SCALE GENOMIC DNA]</scope>
    <source>
        <strain evidence="10 11">DSM 5806</strain>
    </source>
</reference>
<dbReference type="Proteomes" id="UP000236151">
    <property type="component" value="Unassembled WGS sequence"/>
</dbReference>
<dbReference type="AlphaFoldDB" id="A0A2K2F9N8"/>
<evidence type="ECO:0000256" key="7">
    <source>
        <dbReference type="SAM" id="Phobius"/>
    </source>
</evidence>
<dbReference type="KEGG" id="cthd:CDO33_18675"/>
<evidence type="ECO:0000259" key="9">
    <source>
        <dbReference type="Pfam" id="PF21082"/>
    </source>
</evidence>
<dbReference type="SUPFAM" id="SSF82689">
    <property type="entry name" value="Mechanosensitive channel protein MscS (YggB), C-terminal domain"/>
    <property type="match status" value="1"/>
</dbReference>
<dbReference type="InterPro" id="IPR049278">
    <property type="entry name" value="MS_channel_C"/>
</dbReference>
<feature type="domain" description="Mechanosensitive ion channel MscS C-terminal" evidence="9">
    <location>
        <begin position="174"/>
        <end position="258"/>
    </location>
</feature>
<dbReference type="GO" id="GO:0005886">
    <property type="term" value="C:plasma membrane"/>
    <property type="evidence" value="ECO:0007669"/>
    <property type="project" value="UniProtKB-SubCell"/>
</dbReference>
<feature type="transmembrane region" description="Helical" evidence="7">
    <location>
        <begin position="6"/>
        <end position="34"/>
    </location>
</feature>
<dbReference type="FunFam" id="2.30.30.60:FF:000001">
    <property type="entry name" value="MscS Mechanosensitive ion channel"/>
    <property type="match status" value="1"/>
</dbReference>
<evidence type="ECO:0000256" key="1">
    <source>
        <dbReference type="ARBA" id="ARBA00004651"/>
    </source>
</evidence>
<sequence>MLGTRIFNALANFLSIILIILASIVIVRIGGFLIRKFFEKQKAFKYNAGEKKIDTITTLVISIFKYAVYILAGVIILSDRLGMKSVLATAGIGGVAIGLGAQSLISDVISGFFIVMEDQYGVGDTITVDSLTGTVEQMELRVTRLRNTNGDLYIIPNSQIKKVINHTRGNKAVIVDIPVAYSSDINKAFDAVNNVCRMVKSQFDIFTEEPKLLGITNMDKSGMVMRVIAKTLPNEQWEVERRIRKLVKEEFEKQGLQF</sequence>
<evidence type="ECO:0000256" key="3">
    <source>
        <dbReference type="ARBA" id="ARBA00022475"/>
    </source>
</evidence>
<keyword evidence="3" id="KW-1003">Cell membrane</keyword>
<dbReference type="PANTHER" id="PTHR30460:SF0">
    <property type="entry name" value="MODERATE CONDUCTANCE MECHANOSENSITIVE CHANNEL YBIO"/>
    <property type="match status" value="1"/>
</dbReference>
<dbReference type="Pfam" id="PF00924">
    <property type="entry name" value="MS_channel_2nd"/>
    <property type="match status" value="1"/>
</dbReference>
<feature type="domain" description="Mechanosensitive ion channel MscS" evidence="8">
    <location>
        <begin position="104"/>
        <end position="168"/>
    </location>
</feature>
<organism evidence="10 11">
    <name type="scientific">Clostridium thermosuccinogenes</name>
    <dbReference type="NCBI Taxonomy" id="84032"/>
    <lineage>
        <taxon>Bacteria</taxon>
        <taxon>Bacillati</taxon>
        <taxon>Bacillota</taxon>
        <taxon>Clostridia</taxon>
        <taxon>Eubacteriales</taxon>
        <taxon>Clostridiaceae</taxon>
        <taxon>Clostridium</taxon>
    </lineage>
</organism>
<dbReference type="SUPFAM" id="SSF50182">
    <property type="entry name" value="Sm-like ribonucleoproteins"/>
    <property type="match status" value="1"/>
</dbReference>
<dbReference type="SUPFAM" id="SSF82861">
    <property type="entry name" value="Mechanosensitive channel protein MscS (YggB), transmembrane region"/>
    <property type="match status" value="1"/>
</dbReference>
<dbReference type="EMBL" id="NIOJ01000066">
    <property type="protein sequence ID" value="PNT95478.1"/>
    <property type="molecule type" value="Genomic_DNA"/>
</dbReference>
<keyword evidence="5 7" id="KW-1133">Transmembrane helix</keyword>
<name>A0A2K2F9N8_9CLOT</name>
<keyword evidence="6 7" id="KW-0472">Membrane</keyword>
<dbReference type="GO" id="GO:0008381">
    <property type="term" value="F:mechanosensitive monoatomic ion channel activity"/>
    <property type="evidence" value="ECO:0007669"/>
    <property type="project" value="InterPro"/>
</dbReference>
<keyword evidence="11" id="KW-1185">Reference proteome</keyword>
<evidence type="ECO:0000256" key="6">
    <source>
        <dbReference type="ARBA" id="ARBA00023136"/>
    </source>
</evidence>
<evidence type="ECO:0000256" key="5">
    <source>
        <dbReference type="ARBA" id="ARBA00022989"/>
    </source>
</evidence>
<keyword evidence="4 7" id="KW-0812">Transmembrane</keyword>
<dbReference type="InterPro" id="IPR011014">
    <property type="entry name" value="MscS_channel_TM-2"/>
</dbReference>
<comment type="similarity">
    <text evidence="2">Belongs to the MscS (TC 1.A.23) family.</text>
</comment>
<dbReference type="PANTHER" id="PTHR30460">
    <property type="entry name" value="MODERATE CONDUCTANCE MECHANOSENSITIVE CHANNEL YBIO"/>
    <property type="match status" value="1"/>
</dbReference>